<dbReference type="EMBL" id="BGZK01001272">
    <property type="protein sequence ID" value="GBP76019.1"/>
    <property type="molecule type" value="Genomic_DNA"/>
</dbReference>
<dbReference type="Proteomes" id="UP000299102">
    <property type="component" value="Unassembled WGS sequence"/>
</dbReference>
<accession>A0A4C1YN02</accession>
<keyword evidence="2" id="KW-1185">Reference proteome</keyword>
<protein>
    <submittedName>
        <fullName evidence="1">Uncharacterized protein</fullName>
    </submittedName>
</protein>
<sequence length="136" mass="15549">MAVACHGIGLVRMALIKLPRIRERTQKYTLTTCAENEIKNYTNKHSLPFRGLEPLKCGIHAAKSEIGKLFKLYFRFRTKIRCYNSLEQRTGTYTSVTTRVRSIGYPARSFNELTIIILRVNLREGQAERAATLITA</sequence>
<dbReference type="AlphaFoldDB" id="A0A4C1YN02"/>
<proteinExistence type="predicted"/>
<reference evidence="1 2" key="1">
    <citation type="journal article" date="2019" name="Commun. Biol.">
        <title>The bagworm genome reveals a unique fibroin gene that provides high tensile strength.</title>
        <authorList>
            <person name="Kono N."/>
            <person name="Nakamura H."/>
            <person name="Ohtoshi R."/>
            <person name="Tomita M."/>
            <person name="Numata K."/>
            <person name="Arakawa K."/>
        </authorList>
    </citation>
    <scope>NUCLEOTIDE SEQUENCE [LARGE SCALE GENOMIC DNA]</scope>
</reference>
<gene>
    <name evidence="1" type="ORF">EVAR_51883_1</name>
</gene>
<comment type="caution">
    <text evidence="1">The sequence shown here is derived from an EMBL/GenBank/DDBJ whole genome shotgun (WGS) entry which is preliminary data.</text>
</comment>
<name>A0A4C1YN02_EUMVA</name>
<evidence type="ECO:0000313" key="1">
    <source>
        <dbReference type="EMBL" id="GBP76019.1"/>
    </source>
</evidence>
<organism evidence="1 2">
    <name type="scientific">Eumeta variegata</name>
    <name type="common">Bagworm moth</name>
    <name type="synonym">Eumeta japonica</name>
    <dbReference type="NCBI Taxonomy" id="151549"/>
    <lineage>
        <taxon>Eukaryota</taxon>
        <taxon>Metazoa</taxon>
        <taxon>Ecdysozoa</taxon>
        <taxon>Arthropoda</taxon>
        <taxon>Hexapoda</taxon>
        <taxon>Insecta</taxon>
        <taxon>Pterygota</taxon>
        <taxon>Neoptera</taxon>
        <taxon>Endopterygota</taxon>
        <taxon>Lepidoptera</taxon>
        <taxon>Glossata</taxon>
        <taxon>Ditrysia</taxon>
        <taxon>Tineoidea</taxon>
        <taxon>Psychidae</taxon>
        <taxon>Oiketicinae</taxon>
        <taxon>Eumeta</taxon>
    </lineage>
</organism>
<evidence type="ECO:0000313" key="2">
    <source>
        <dbReference type="Proteomes" id="UP000299102"/>
    </source>
</evidence>